<dbReference type="SMART" id="SM00355">
    <property type="entry name" value="ZnF_C2H2"/>
    <property type="match status" value="8"/>
</dbReference>
<evidence type="ECO:0000256" key="7">
    <source>
        <dbReference type="ARBA" id="ARBA00023125"/>
    </source>
</evidence>
<keyword evidence="7" id="KW-0238">DNA-binding</keyword>
<evidence type="ECO:0000259" key="11">
    <source>
        <dbReference type="PROSITE" id="PS50157"/>
    </source>
</evidence>
<feature type="compositionally biased region" description="Basic residues" evidence="10">
    <location>
        <begin position="391"/>
        <end position="400"/>
    </location>
</feature>
<dbReference type="GO" id="GO:0003677">
    <property type="term" value="F:DNA binding"/>
    <property type="evidence" value="ECO:0007669"/>
    <property type="project" value="UniProtKB-KW"/>
</dbReference>
<dbReference type="Gene3D" id="3.30.160.60">
    <property type="entry name" value="Classic Zinc Finger"/>
    <property type="match status" value="8"/>
</dbReference>
<dbReference type="FunFam" id="3.30.160.60:FF:000446">
    <property type="entry name" value="Zinc finger protein"/>
    <property type="match status" value="1"/>
</dbReference>
<dbReference type="Proteomes" id="UP000694867">
    <property type="component" value="Unplaced"/>
</dbReference>
<dbReference type="KEGG" id="goe:100900594"/>
<dbReference type="AlphaFoldDB" id="A0AAJ6VXJ1"/>
<evidence type="ECO:0000256" key="4">
    <source>
        <dbReference type="ARBA" id="ARBA00022737"/>
    </source>
</evidence>
<feature type="domain" description="C2H2-type" evidence="11">
    <location>
        <begin position="602"/>
        <end position="629"/>
    </location>
</feature>
<feature type="domain" description="C2H2-type" evidence="11">
    <location>
        <begin position="279"/>
        <end position="301"/>
    </location>
</feature>
<dbReference type="InterPro" id="IPR013087">
    <property type="entry name" value="Znf_C2H2_type"/>
</dbReference>
<feature type="domain" description="C2H2-type" evidence="11">
    <location>
        <begin position="518"/>
        <end position="545"/>
    </location>
</feature>
<dbReference type="GO" id="GO:0005634">
    <property type="term" value="C:nucleus"/>
    <property type="evidence" value="ECO:0007669"/>
    <property type="project" value="UniProtKB-SubCell"/>
</dbReference>
<comment type="subcellular location">
    <subcellularLocation>
        <location evidence="1">Nucleus</location>
    </subcellularLocation>
</comment>
<evidence type="ECO:0000256" key="10">
    <source>
        <dbReference type="SAM" id="MobiDB-lite"/>
    </source>
</evidence>
<dbReference type="GO" id="GO:0006355">
    <property type="term" value="P:regulation of DNA-templated transcription"/>
    <property type="evidence" value="ECO:0007669"/>
    <property type="project" value="UniProtKB-ARBA"/>
</dbReference>
<evidence type="ECO:0000256" key="9">
    <source>
        <dbReference type="PROSITE-ProRule" id="PRU00042"/>
    </source>
</evidence>
<dbReference type="Pfam" id="PF13912">
    <property type="entry name" value="zf-C2H2_6"/>
    <property type="match status" value="1"/>
</dbReference>
<accession>A0AAJ6VXJ1</accession>
<evidence type="ECO:0000313" key="12">
    <source>
        <dbReference type="Proteomes" id="UP000694867"/>
    </source>
</evidence>
<evidence type="ECO:0000256" key="6">
    <source>
        <dbReference type="ARBA" id="ARBA00022833"/>
    </source>
</evidence>
<dbReference type="RefSeq" id="XP_003743630.1">
    <property type="nucleotide sequence ID" value="XM_003743582.1"/>
</dbReference>
<dbReference type="PROSITE" id="PS00028">
    <property type="entry name" value="ZINC_FINGER_C2H2_1"/>
    <property type="match status" value="8"/>
</dbReference>
<evidence type="ECO:0000256" key="2">
    <source>
        <dbReference type="ARBA" id="ARBA00006991"/>
    </source>
</evidence>
<dbReference type="SUPFAM" id="SSF57667">
    <property type="entry name" value="beta-beta-alpha zinc fingers"/>
    <property type="match status" value="5"/>
</dbReference>
<dbReference type="Pfam" id="PF00096">
    <property type="entry name" value="zf-C2H2"/>
    <property type="match status" value="2"/>
</dbReference>
<keyword evidence="12" id="KW-1185">Reference proteome</keyword>
<feature type="domain" description="C2H2-type" evidence="11">
    <location>
        <begin position="574"/>
        <end position="601"/>
    </location>
</feature>
<reference evidence="13" key="1">
    <citation type="submission" date="2025-08" db="UniProtKB">
        <authorList>
            <consortium name="RefSeq"/>
        </authorList>
    </citation>
    <scope>IDENTIFICATION</scope>
</reference>
<protein>
    <submittedName>
        <fullName evidence="13">Zinc finger protein 883</fullName>
    </submittedName>
</protein>
<dbReference type="GeneID" id="100900594"/>
<evidence type="ECO:0000313" key="13">
    <source>
        <dbReference type="RefSeq" id="XP_003743630.1"/>
    </source>
</evidence>
<keyword evidence="3" id="KW-0479">Metal-binding</keyword>
<dbReference type="GO" id="GO:0008270">
    <property type="term" value="F:zinc ion binding"/>
    <property type="evidence" value="ECO:0007669"/>
    <property type="project" value="UniProtKB-KW"/>
</dbReference>
<keyword evidence="5 9" id="KW-0863">Zinc-finger</keyword>
<gene>
    <name evidence="13" type="primary">LOC100900594</name>
</gene>
<feature type="compositionally biased region" description="Low complexity" evidence="10">
    <location>
        <begin position="209"/>
        <end position="230"/>
    </location>
</feature>
<dbReference type="PROSITE" id="PS50157">
    <property type="entry name" value="ZINC_FINGER_C2H2_2"/>
    <property type="match status" value="8"/>
</dbReference>
<keyword evidence="6" id="KW-0862">Zinc</keyword>
<dbReference type="PANTHER" id="PTHR16515">
    <property type="entry name" value="PR DOMAIN ZINC FINGER PROTEIN"/>
    <property type="match status" value="1"/>
</dbReference>
<evidence type="ECO:0000256" key="3">
    <source>
        <dbReference type="ARBA" id="ARBA00022723"/>
    </source>
</evidence>
<name>A0AAJ6VXJ1_9ACAR</name>
<feature type="region of interest" description="Disordered" evidence="10">
    <location>
        <begin position="391"/>
        <end position="414"/>
    </location>
</feature>
<dbReference type="FunFam" id="3.30.160.60:FF:002343">
    <property type="entry name" value="Zinc finger protein 33A"/>
    <property type="match status" value="2"/>
</dbReference>
<dbReference type="PANTHER" id="PTHR16515:SF49">
    <property type="entry name" value="GASTRULA ZINC FINGER PROTEIN XLCGF49.1-LIKE-RELATED"/>
    <property type="match status" value="1"/>
</dbReference>
<feature type="domain" description="C2H2-type" evidence="11">
    <location>
        <begin position="462"/>
        <end position="489"/>
    </location>
</feature>
<comment type="similarity">
    <text evidence="2">Belongs to the krueppel C2H2-type zinc-finger protein family.</text>
</comment>
<organism evidence="12 13">
    <name type="scientific">Galendromus occidentalis</name>
    <name type="common">western predatory mite</name>
    <dbReference type="NCBI Taxonomy" id="34638"/>
    <lineage>
        <taxon>Eukaryota</taxon>
        <taxon>Metazoa</taxon>
        <taxon>Ecdysozoa</taxon>
        <taxon>Arthropoda</taxon>
        <taxon>Chelicerata</taxon>
        <taxon>Arachnida</taxon>
        <taxon>Acari</taxon>
        <taxon>Parasitiformes</taxon>
        <taxon>Mesostigmata</taxon>
        <taxon>Gamasina</taxon>
        <taxon>Phytoseioidea</taxon>
        <taxon>Phytoseiidae</taxon>
        <taxon>Typhlodrominae</taxon>
        <taxon>Galendromus</taxon>
    </lineage>
</organism>
<feature type="domain" description="C2H2-type" evidence="11">
    <location>
        <begin position="490"/>
        <end position="517"/>
    </location>
</feature>
<keyword evidence="4" id="KW-0677">Repeat</keyword>
<keyword evidence="8" id="KW-0539">Nucleus</keyword>
<feature type="domain" description="C2H2-type" evidence="11">
    <location>
        <begin position="546"/>
        <end position="573"/>
    </location>
</feature>
<feature type="region of interest" description="Disordered" evidence="10">
    <location>
        <begin position="208"/>
        <end position="230"/>
    </location>
</feature>
<proteinExistence type="inferred from homology"/>
<dbReference type="InterPro" id="IPR050331">
    <property type="entry name" value="Zinc_finger"/>
</dbReference>
<dbReference type="FunFam" id="3.30.160.60:FF:000663">
    <property type="entry name" value="Zinc finger protein 45"/>
    <property type="match status" value="1"/>
</dbReference>
<sequence>MSLMPFAKQAASKGRKSVYDSLDLEEVVVDIEYYPSDNEEEQQRNRRSPSIEDSKFGILAAATTLTSLRESRPARPSFHYPLQEQEEPRRKFNIAHLALPSKTDSRGSLNIFVKHEVVSDPISNSALLPMRFPYDSSAIDAENRVSQALQTIAEAAAASAAQAAAPAKYVITNPPIQLGQSSSTANDHSYLMSSLPVFGSYRVDTPTHVPSRSKSVSTSASESSSPCEVSSTVAENGLGLKLEESDVIFREEPVEIFPDGMPCSSSSVPSNREEQEPKFKCSKCPKVFKCHRGLQSHMKVHKRRFRYTVKPQDMHIFDEDSEDSADKDYRQPSLMGAASSLVTQTWTTDDVPSGSRAIKIEPPGDDGDATKPFACTQCFKRFSSMKGLRSHANSHNKRAGVSRTQKQPTAAAEESQIIEDNSFGEQFTMDLMEQGGDDEETGVDDLEGAGIVPGVKPEGRMFLCTLCGKRFCRRNHLVFHLRIHSGERPYPCEVCAARFSRADSLKVHMRIHTGERPYVCDICGAAFAQMINANVHRRCHTGEKPFRCEECGARFIKKDGLTVHRRIHTGEKPYSCDQCGARFAYRSCILSHYKVHNGDLLYRCEKCNAGFSLLCNLTRHKRVHAEEEAAE</sequence>
<evidence type="ECO:0000256" key="8">
    <source>
        <dbReference type="ARBA" id="ARBA00023242"/>
    </source>
</evidence>
<feature type="domain" description="C2H2-type" evidence="11">
    <location>
        <begin position="373"/>
        <end position="400"/>
    </location>
</feature>
<evidence type="ECO:0000256" key="5">
    <source>
        <dbReference type="ARBA" id="ARBA00022771"/>
    </source>
</evidence>
<dbReference type="InterPro" id="IPR036236">
    <property type="entry name" value="Znf_C2H2_sf"/>
</dbReference>
<evidence type="ECO:0000256" key="1">
    <source>
        <dbReference type="ARBA" id="ARBA00004123"/>
    </source>
</evidence>